<evidence type="ECO:0000313" key="3">
    <source>
        <dbReference type="Proteomes" id="UP000199529"/>
    </source>
</evidence>
<sequence length="467" mass="51513">MGKESRRKGIEWRAAGWMARHPGISATPPLLGASLAELGPVTTAGVLAGVGAAGLSWYRGHPATFDRHAAPWLRAFRQRWLRYIGRRWRGVMIDCEFGRENRRTGHVEVPRLIRVRSASPSIDTLYVKILRGQSLKRFQDAQDELAMALRADALGVTKVKPGVIALTVVRGNPFEHIVDPAEIPADTADVDFEALYMGEDEHGNDWTEPFIGGNHLLGCGATGSGKAGLFWNPLRAMGPAIRDGLVQVDFLDLKGGMEAGVHREFFHRYADEPKPGLEVIEAFRDDMKATQRYLASEGLRKATPSRETPLRLLMIDELAMMTALGESGITRAAIKLMAEVMTQGRGPLFGVCAYVQEPTKDIVPVRDLFTRRVCLRTTAENHPDMVLGDGMRQRGALADEIPADDEHAGIGFRVDKYSRRPVRVRAGYVSDADITELVRTCTPGPVDESNVVHLHRGHDEDDETEAA</sequence>
<evidence type="ECO:0000313" key="2">
    <source>
        <dbReference type="EMBL" id="SDY71798.1"/>
    </source>
</evidence>
<protein>
    <submittedName>
        <fullName evidence="2">DNA segregation ATPase FtsK/SpoIIIE, S-DNA-T family</fullName>
    </submittedName>
</protein>
<keyword evidence="3" id="KW-1185">Reference proteome</keyword>
<proteinExistence type="predicted"/>
<dbReference type="InterPro" id="IPR027417">
    <property type="entry name" value="P-loop_NTPase"/>
</dbReference>
<organism evidence="2 3">
    <name type="scientific">Saccharopolyspora shandongensis</name>
    <dbReference type="NCBI Taxonomy" id="418495"/>
    <lineage>
        <taxon>Bacteria</taxon>
        <taxon>Bacillati</taxon>
        <taxon>Actinomycetota</taxon>
        <taxon>Actinomycetes</taxon>
        <taxon>Pseudonocardiales</taxon>
        <taxon>Pseudonocardiaceae</taxon>
        <taxon>Saccharopolyspora</taxon>
    </lineage>
</organism>
<accession>A0A1H3M6A6</accession>
<name>A0A1H3M6A6_9PSEU</name>
<dbReference type="STRING" id="418495.SAMN05216215_103360"/>
<reference evidence="3" key="1">
    <citation type="submission" date="2016-10" db="EMBL/GenBank/DDBJ databases">
        <authorList>
            <person name="Varghese N."/>
            <person name="Submissions S."/>
        </authorList>
    </citation>
    <scope>NUCLEOTIDE SEQUENCE [LARGE SCALE GENOMIC DNA]</scope>
    <source>
        <strain evidence="3">CGMCC 4.3530</strain>
    </source>
</reference>
<feature type="region of interest" description="Disordered" evidence="1">
    <location>
        <begin position="445"/>
        <end position="467"/>
    </location>
</feature>
<evidence type="ECO:0000256" key="1">
    <source>
        <dbReference type="SAM" id="MobiDB-lite"/>
    </source>
</evidence>
<gene>
    <name evidence="2" type="ORF">SAMN05216215_103360</name>
</gene>
<dbReference type="RefSeq" id="WP_177226744.1">
    <property type="nucleotide sequence ID" value="NZ_FNOK01000033.1"/>
</dbReference>
<dbReference type="AlphaFoldDB" id="A0A1H3M6A6"/>
<dbReference type="Gene3D" id="3.40.50.300">
    <property type="entry name" value="P-loop containing nucleotide triphosphate hydrolases"/>
    <property type="match status" value="1"/>
</dbReference>
<dbReference type="EMBL" id="FNOK01000033">
    <property type="protein sequence ID" value="SDY71798.1"/>
    <property type="molecule type" value="Genomic_DNA"/>
</dbReference>
<dbReference type="Proteomes" id="UP000199529">
    <property type="component" value="Unassembled WGS sequence"/>
</dbReference>